<comment type="caution">
    <text evidence="5">The sequence shown here is derived from an EMBL/GenBank/DDBJ whole genome shotgun (WGS) entry which is preliminary data.</text>
</comment>
<dbReference type="SUPFAM" id="SSF52172">
    <property type="entry name" value="CheY-like"/>
    <property type="match status" value="1"/>
</dbReference>
<reference evidence="5 6" key="1">
    <citation type="submission" date="2020-06" db="EMBL/GenBank/DDBJ databases">
        <title>High-quality draft genome of sulfate reducer Desulfobacter latus type strain AcrS2 isolated from marine sediment.</title>
        <authorList>
            <person name="Hoppe M."/>
            <person name="Larsen C.K."/>
            <person name="Marshall I.P.G."/>
            <person name="Schramm A."/>
            <person name="Marietou A.G."/>
        </authorList>
    </citation>
    <scope>NUCLEOTIDE SEQUENCE [LARGE SCALE GENOMIC DNA]</scope>
    <source>
        <strain evidence="5 6">AcRS2</strain>
    </source>
</reference>
<dbReference type="Pfam" id="PF13487">
    <property type="entry name" value="HD_5"/>
    <property type="match status" value="1"/>
</dbReference>
<name>A0A850T4G6_9BACT</name>
<evidence type="ECO:0000256" key="2">
    <source>
        <dbReference type="SAM" id="MobiDB-lite"/>
    </source>
</evidence>
<dbReference type="AlphaFoldDB" id="A0A850T4G6"/>
<dbReference type="SMART" id="SM00448">
    <property type="entry name" value="REC"/>
    <property type="match status" value="1"/>
</dbReference>
<gene>
    <name evidence="5" type="ORF">HXW94_17035</name>
</gene>
<dbReference type="Gene3D" id="3.40.50.2300">
    <property type="match status" value="1"/>
</dbReference>
<dbReference type="InterPro" id="IPR003607">
    <property type="entry name" value="HD/PDEase_dom"/>
</dbReference>
<dbReference type="PROSITE" id="PS50110">
    <property type="entry name" value="RESPONSE_REGULATORY"/>
    <property type="match status" value="1"/>
</dbReference>
<organism evidence="5 6">
    <name type="scientific">Desulfobacter latus</name>
    <dbReference type="NCBI Taxonomy" id="2292"/>
    <lineage>
        <taxon>Bacteria</taxon>
        <taxon>Pseudomonadati</taxon>
        <taxon>Thermodesulfobacteriota</taxon>
        <taxon>Desulfobacteria</taxon>
        <taxon>Desulfobacterales</taxon>
        <taxon>Desulfobacteraceae</taxon>
        <taxon>Desulfobacter</taxon>
    </lineage>
</organism>
<dbReference type="SUPFAM" id="SSF109604">
    <property type="entry name" value="HD-domain/PDEase-like"/>
    <property type="match status" value="1"/>
</dbReference>
<accession>A0A850T4G6</accession>
<dbReference type="PROSITE" id="PS51832">
    <property type="entry name" value="HD_GYP"/>
    <property type="match status" value="1"/>
</dbReference>
<sequence>MKKAKILTVDDSRQNIDLVIGTLGSNYIISVATNGKDAISLVKKGRPDLILLDVMMPEMSGYDVCRQLKSNDLTRDIPVIFLTALDDDDDEAKGLALGALDYITKPFNPKLLAQRVKNHIALKDHTDNLERMVSKRTHLLNLAQNATIEIAGNLAEFRDPETGLHIKRTKYFVKCLADALKSKTNLPEYPMDESTIELLYKSAPLHDIGKVGVPDNVLLKPGKLTPEEFNQMKLHSVYGKDIIQASEKTLGTESFLSIAREIAYSHHEKWDGSGYPQGLKGNEIPLPARLMAIADVYDALTTKRVYKPAFSHEKAVSIIQASVGQQFDPILVDIFQENEQEFKAIAIKYAEPDQPAPIVPDAQVQSKRALHQQD</sequence>
<feature type="region of interest" description="Disordered" evidence="2">
    <location>
        <begin position="355"/>
        <end position="374"/>
    </location>
</feature>
<feature type="domain" description="Response regulatory" evidence="3">
    <location>
        <begin position="5"/>
        <end position="120"/>
    </location>
</feature>
<dbReference type="EMBL" id="JACADJ010000095">
    <property type="protein sequence ID" value="NWH06663.1"/>
    <property type="molecule type" value="Genomic_DNA"/>
</dbReference>
<dbReference type="Pfam" id="PF00072">
    <property type="entry name" value="Response_reg"/>
    <property type="match status" value="1"/>
</dbReference>
<dbReference type="SMART" id="SM00471">
    <property type="entry name" value="HDc"/>
    <property type="match status" value="1"/>
</dbReference>
<dbReference type="Proteomes" id="UP000553343">
    <property type="component" value="Unassembled WGS sequence"/>
</dbReference>
<evidence type="ECO:0000313" key="5">
    <source>
        <dbReference type="EMBL" id="NWH06663.1"/>
    </source>
</evidence>
<dbReference type="CDD" id="cd19920">
    <property type="entry name" value="REC_PA4781-like"/>
    <property type="match status" value="1"/>
</dbReference>
<evidence type="ECO:0000259" key="3">
    <source>
        <dbReference type="PROSITE" id="PS50110"/>
    </source>
</evidence>
<dbReference type="GO" id="GO:0000160">
    <property type="term" value="P:phosphorelay signal transduction system"/>
    <property type="evidence" value="ECO:0007669"/>
    <property type="project" value="InterPro"/>
</dbReference>
<dbReference type="CDD" id="cd00077">
    <property type="entry name" value="HDc"/>
    <property type="match status" value="1"/>
</dbReference>
<dbReference type="PANTHER" id="PTHR45228">
    <property type="entry name" value="CYCLIC DI-GMP PHOSPHODIESTERASE TM_0186-RELATED"/>
    <property type="match status" value="1"/>
</dbReference>
<dbReference type="RefSeq" id="WP_178368116.1">
    <property type="nucleotide sequence ID" value="NZ_JACADJ010000095.1"/>
</dbReference>
<evidence type="ECO:0000256" key="1">
    <source>
        <dbReference type="PROSITE-ProRule" id="PRU00169"/>
    </source>
</evidence>
<keyword evidence="6" id="KW-1185">Reference proteome</keyword>
<proteinExistence type="predicted"/>
<dbReference type="PANTHER" id="PTHR45228:SF5">
    <property type="entry name" value="CYCLIC DI-GMP PHOSPHODIESTERASE VC_1348-RELATED"/>
    <property type="match status" value="1"/>
</dbReference>
<dbReference type="InterPro" id="IPR052020">
    <property type="entry name" value="Cyclic_di-GMP/3'3'-cGAMP_PDE"/>
</dbReference>
<feature type="modified residue" description="4-aspartylphosphate" evidence="1">
    <location>
        <position position="53"/>
    </location>
</feature>
<dbReference type="InterPro" id="IPR011006">
    <property type="entry name" value="CheY-like_superfamily"/>
</dbReference>
<evidence type="ECO:0000313" key="6">
    <source>
        <dbReference type="Proteomes" id="UP000553343"/>
    </source>
</evidence>
<dbReference type="Gene3D" id="1.10.3210.10">
    <property type="entry name" value="Hypothetical protein af1432"/>
    <property type="match status" value="1"/>
</dbReference>
<dbReference type="InterPro" id="IPR001789">
    <property type="entry name" value="Sig_transdc_resp-reg_receiver"/>
</dbReference>
<keyword evidence="1" id="KW-0597">Phosphoprotein</keyword>
<feature type="domain" description="HD-GYP" evidence="4">
    <location>
        <begin position="140"/>
        <end position="351"/>
    </location>
</feature>
<protein>
    <submittedName>
        <fullName evidence="5">Two-component system response regulator</fullName>
    </submittedName>
</protein>
<evidence type="ECO:0000259" key="4">
    <source>
        <dbReference type="PROSITE" id="PS51832"/>
    </source>
</evidence>
<dbReference type="InterPro" id="IPR037522">
    <property type="entry name" value="HD_GYP_dom"/>
</dbReference>